<proteinExistence type="predicted"/>
<sequence length="153" mass="16730">MEAVTQSLADLALIDVQRSIQVSSELIVLMKFTLDRLATSMFHICELETTRSLKTNEHSFPRHDAHIDTFFAEAKICVIRIKGQVMKRLSTLSAESVVILLLDPHTKFTVDGLVQPAALGVTTASDNASDDAAAAAAIDNVIRESKRALCKVH</sequence>
<evidence type="ECO:0000313" key="5">
    <source>
        <dbReference type="EMBL" id="KAG3217910.1"/>
    </source>
</evidence>
<dbReference type="Proteomes" id="UP000697107">
    <property type="component" value="Unassembled WGS sequence"/>
</dbReference>
<evidence type="ECO:0000313" key="6">
    <source>
        <dbReference type="EMBL" id="RAW31571.1"/>
    </source>
</evidence>
<dbReference type="Proteomes" id="UP000774804">
    <property type="component" value="Unassembled WGS sequence"/>
</dbReference>
<evidence type="ECO:0000313" key="4">
    <source>
        <dbReference type="EMBL" id="KAG2977148.1"/>
    </source>
</evidence>
<protein>
    <submittedName>
        <fullName evidence="6">Uncharacterized protein</fullName>
    </submittedName>
</protein>
<dbReference type="Proteomes" id="UP000736787">
    <property type="component" value="Unassembled WGS sequence"/>
</dbReference>
<gene>
    <name evidence="6" type="ORF">PC110_g12070</name>
    <name evidence="1" type="ORF">PC113_g13441</name>
    <name evidence="2" type="ORF">PC115_g12356</name>
    <name evidence="3" type="ORF">PC117_g9098</name>
    <name evidence="4" type="ORF">PC118_g13047</name>
    <name evidence="5" type="ORF">PC129_g11266</name>
</gene>
<comment type="caution">
    <text evidence="6">The sequence shown here is derived from an EMBL/GenBank/DDBJ whole genome shotgun (WGS) entry which is preliminary data.</text>
</comment>
<dbReference type="Proteomes" id="UP000760860">
    <property type="component" value="Unassembled WGS sequence"/>
</dbReference>
<name>A0A329S4B2_9STRA</name>
<reference evidence="1" key="2">
    <citation type="submission" date="2018-10" db="EMBL/GenBank/DDBJ databases">
        <title>Effector identification in a new, highly contiguous assembly of the strawberry crown rot pathogen Phytophthora cactorum.</title>
        <authorList>
            <person name="Armitage A.D."/>
            <person name="Nellist C.F."/>
            <person name="Bates H."/>
            <person name="Vickerstaff R.J."/>
            <person name="Harrison R.J."/>
        </authorList>
    </citation>
    <scope>NUCLEOTIDE SEQUENCE</scope>
    <source>
        <strain evidence="1">15-7</strain>
        <strain evidence="2">4032</strain>
        <strain evidence="3">4040</strain>
        <strain evidence="4">P415</strain>
        <strain evidence="5">P421</strain>
    </source>
</reference>
<dbReference type="Proteomes" id="UP000735874">
    <property type="component" value="Unassembled WGS sequence"/>
</dbReference>
<dbReference type="EMBL" id="RCMG01000435">
    <property type="protein sequence ID" value="KAG2854286.1"/>
    <property type="molecule type" value="Genomic_DNA"/>
</dbReference>
<reference evidence="6 7" key="1">
    <citation type="submission" date="2018-01" db="EMBL/GenBank/DDBJ databases">
        <title>Draft genome of the strawberry crown rot pathogen Phytophthora cactorum.</title>
        <authorList>
            <person name="Armitage A.D."/>
            <person name="Lysoe E."/>
            <person name="Nellist C.F."/>
            <person name="Harrison R.J."/>
            <person name="Brurberg M.B."/>
        </authorList>
    </citation>
    <scope>NUCLEOTIDE SEQUENCE [LARGE SCALE GENOMIC DNA]</scope>
    <source>
        <strain evidence="6 7">10300</strain>
    </source>
</reference>
<dbReference type="AlphaFoldDB" id="A0A329S4B2"/>
<dbReference type="EMBL" id="RCMV01000392">
    <property type="protein sequence ID" value="KAG3217910.1"/>
    <property type="molecule type" value="Genomic_DNA"/>
</dbReference>
<dbReference type="EMBL" id="RCMK01000204">
    <property type="protein sequence ID" value="KAG2944220.1"/>
    <property type="molecule type" value="Genomic_DNA"/>
</dbReference>
<keyword evidence="7" id="KW-1185">Reference proteome</keyword>
<evidence type="ECO:0000313" key="1">
    <source>
        <dbReference type="EMBL" id="KAG2854286.1"/>
    </source>
</evidence>
<evidence type="ECO:0000313" key="3">
    <source>
        <dbReference type="EMBL" id="KAG2944220.1"/>
    </source>
</evidence>
<organism evidence="6 7">
    <name type="scientific">Phytophthora cactorum</name>
    <dbReference type="NCBI Taxonomy" id="29920"/>
    <lineage>
        <taxon>Eukaryota</taxon>
        <taxon>Sar</taxon>
        <taxon>Stramenopiles</taxon>
        <taxon>Oomycota</taxon>
        <taxon>Peronosporomycetes</taxon>
        <taxon>Peronosporales</taxon>
        <taxon>Peronosporaceae</taxon>
        <taxon>Phytophthora</taxon>
    </lineage>
</organism>
<dbReference type="VEuPathDB" id="FungiDB:PC110_g12070"/>
<dbReference type="STRING" id="29920.A0A329S4B2"/>
<dbReference type="Proteomes" id="UP000251314">
    <property type="component" value="Unassembled WGS sequence"/>
</dbReference>
<dbReference type="EMBL" id="MJFZ01000316">
    <property type="protein sequence ID" value="RAW31571.1"/>
    <property type="molecule type" value="Genomic_DNA"/>
</dbReference>
<dbReference type="OrthoDB" id="95357at2759"/>
<evidence type="ECO:0000313" key="7">
    <source>
        <dbReference type="Proteomes" id="UP000251314"/>
    </source>
</evidence>
<evidence type="ECO:0000313" key="2">
    <source>
        <dbReference type="EMBL" id="KAG2912347.1"/>
    </source>
</evidence>
<dbReference type="EMBL" id="RCML01000435">
    <property type="protein sequence ID" value="KAG2977148.1"/>
    <property type="molecule type" value="Genomic_DNA"/>
</dbReference>
<dbReference type="EMBL" id="RCMI01000410">
    <property type="protein sequence ID" value="KAG2912347.1"/>
    <property type="molecule type" value="Genomic_DNA"/>
</dbReference>
<accession>A0A329S4B2</accession>